<reference evidence="1" key="2">
    <citation type="submission" date="2022-10" db="EMBL/GenBank/DDBJ databases">
        <authorList>
            <consortium name="ENA_rothamsted_submissions"/>
            <consortium name="culmorum"/>
            <person name="King R."/>
        </authorList>
    </citation>
    <scope>NUCLEOTIDE SEQUENCE</scope>
</reference>
<accession>A0A9N9QZX4</accession>
<sequence length="35" mass="3966">MTSSRTFCLHSNVTFLGCAHTISHSRPEKLTNECR</sequence>
<evidence type="ECO:0000313" key="1">
    <source>
        <dbReference type="EMBL" id="CAG9786609.1"/>
    </source>
</evidence>
<dbReference type="EMBL" id="OU893347">
    <property type="protein sequence ID" value="CAG9786609.1"/>
    <property type="molecule type" value="Genomic_DNA"/>
</dbReference>
<dbReference type="Proteomes" id="UP001153714">
    <property type="component" value="Chromosome 16"/>
</dbReference>
<gene>
    <name evidence="1" type="ORF">DIATSA_LOCUS4550</name>
</gene>
<proteinExistence type="predicted"/>
<dbReference type="AlphaFoldDB" id="A0A9N9QZX4"/>
<name>A0A9N9QZX4_9NEOP</name>
<dbReference type="PROSITE" id="PS51257">
    <property type="entry name" value="PROKAR_LIPOPROTEIN"/>
    <property type="match status" value="1"/>
</dbReference>
<evidence type="ECO:0000313" key="2">
    <source>
        <dbReference type="Proteomes" id="UP001153714"/>
    </source>
</evidence>
<reference evidence="1" key="1">
    <citation type="submission" date="2021-12" db="EMBL/GenBank/DDBJ databases">
        <authorList>
            <person name="King R."/>
        </authorList>
    </citation>
    <scope>NUCLEOTIDE SEQUENCE</scope>
</reference>
<keyword evidence="2" id="KW-1185">Reference proteome</keyword>
<protein>
    <submittedName>
        <fullName evidence="1">Uncharacterized protein</fullName>
    </submittedName>
</protein>
<organism evidence="1 2">
    <name type="scientific">Diatraea saccharalis</name>
    <name type="common">sugarcane borer</name>
    <dbReference type="NCBI Taxonomy" id="40085"/>
    <lineage>
        <taxon>Eukaryota</taxon>
        <taxon>Metazoa</taxon>
        <taxon>Ecdysozoa</taxon>
        <taxon>Arthropoda</taxon>
        <taxon>Hexapoda</taxon>
        <taxon>Insecta</taxon>
        <taxon>Pterygota</taxon>
        <taxon>Neoptera</taxon>
        <taxon>Endopterygota</taxon>
        <taxon>Lepidoptera</taxon>
        <taxon>Glossata</taxon>
        <taxon>Ditrysia</taxon>
        <taxon>Pyraloidea</taxon>
        <taxon>Crambidae</taxon>
        <taxon>Crambinae</taxon>
        <taxon>Diatraea</taxon>
    </lineage>
</organism>